<evidence type="ECO:0000259" key="2">
    <source>
        <dbReference type="Pfam" id="PF03159"/>
    </source>
</evidence>
<protein>
    <recommendedName>
        <fullName evidence="2">Xrn1 N-terminal domain-containing protein</fullName>
    </recommendedName>
</protein>
<name>A0A6C0DZ34_9ZZZZ</name>
<accession>A0A6C0DZ34</accession>
<dbReference type="GO" id="GO:0004534">
    <property type="term" value="F:5'-3' RNA exonuclease activity"/>
    <property type="evidence" value="ECO:0007669"/>
    <property type="project" value="TreeGrafter"/>
</dbReference>
<dbReference type="AlphaFoldDB" id="A0A6C0DZ34"/>
<sequence length="453" mass="53692">MGIKDFQPHIRKTYDGAFKEKWLDTYDNLYIDINYVLHLLCYSTETEEELIIKLKDFLVSLMKNNVPTKRLYLIADGVAPMAKMILQRERRINKTNNEITQLSLKLTVGTKFMSDLQFHLTDFVKYIEDTYKIKVIIMFIEPGEGEIKIRKQVQQTQNENKNDTHIVFSSDSDMVMLLMTCDDVSKIYIIIKNKINTLILNVGKLYEIHIEKFGKTKTAKYDFVFLNILMGNDYLPHVSCSKFDNLWQSYKIFSNNFEEGLVIYNTTYIKINKIFLSCVLLNLIKHEKPVYVNKFKIKTLFDQETRITYEKYCDGLYWCLGMYIMGYCSDYEYIYDTKTKPHIVGVLNTLMAKDTYEIKITNPINYELYGMLIVPKIARKILLSKKQNNIVKQLEILHTQFYEPIITKDLIKEIINSFNEINENYKNDTEVHKENKIITQTYEPYKKILRRLF</sequence>
<comment type="similarity">
    <text evidence="1">Belongs to the 5'-3' exonuclease family.</text>
</comment>
<feature type="domain" description="Xrn1 N-terminal" evidence="2">
    <location>
        <begin position="103"/>
        <end position="182"/>
    </location>
</feature>
<dbReference type="PANTHER" id="PTHR12341:SF7">
    <property type="entry name" value="5'-3' EXORIBONUCLEASE 1"/>
    <property type="match status" value="1"/>
</dbReference>
<dbReference type="GO" id="GO:0003723">
    <property type="term" value="F:RNA binding"/>
    <property type="evidence" value="ECO:0007669"/>
    <property type="project" value="TreeGrafter"/>
</dbReference>
<dbReference type="GO" id="GO:0005634">
    <property type="term" value="C:nucleus"/>
    <property type="evidence" value="ECO:0007669"/>
    <property type="project" value="TreeGrafter"/>
</dbReference>
<dbReference type="PANTHER" id="PTHR12341">
    <property type="entry name" value="5'-&gt;3' EXORIBONUCLEASE"/>
    <property type="match status" value="1"/>
</dbReference>
<dbReference type="InterPro" id="IPR029060">
    <property type="entry name" value="PIN-like_dom_sf"/>
</dbReference>
<feature type="domain" description="Xrn1 N-terminal" evidence="2">
    <location>
        <begin position="1"/>
        <end position="98"/>
    </location>
</feature>
<dbReference type="Gene3D" id="3.40.50.12390">
    <property type="match status" value="1"/>
</dbReference>
<dbReference type="SUPFAM" id="SSF88723">
    <property type="entry name" value="PIN domain-like"/>
    <property type="match status" value="1"/>
</dbReference>
<dbReference type="InterPro" id="IPR004859">
    <property type="entry name" value="Xrn1_N"/>
</dbReference>
<dbReference type="EMBL" id="MN739706">
    <property type="protein sequence ID" value="QHT22156.1"/>
    <property type="molecule type" value="Genomic_DNA"/>
</dbReference>
<dbReference type="InterPro" id="IPR027073">
    <property type="entry name" value="5_3_exoribonuclease"/>
</dbReference>
<evidence type="ECO:0000313" key="3">
    <source>
        <dbReference type="EMBL" id="QHT22156.1"/>
    </source>
</evidence>
<reference evidence="3" key="1">
    <citation type="journal article" date="2020" name="Nature">
        <title>Giant virus diversity and host interactions through global metagenomics.</title>
        <authorList>
            <person name="Schulz F."/>
            <person name="Roux S."/>
            <person name="Paez-Espino D."/>
            <person name="Jungbluth S."/>
            <person name="Walsh D.A."/>
            <person name="Denef V.J."/>
            <person name="McMahon K.D."/>
            <person name="Konstantinidis K.T."/>
            <person name="Eloe-Fadrosh E.A."/>
            <person name="Kyrpides N.C."/>
            <person name="Woyke T."/>
        </authorList>
    </citation>
    <scope>NUCLEOTIDE SEQUENCE</scope>
    <source>
        <strain evidence="3">GVMAG-M-3300023179-103</strain>
    </source>
</reference>
<dbReference type="GO" id="GO:0000956">
    <property type="term" value="P:nuclear-transcribed mRNA catabolic process"/>
    <property type="evidence" value="ECO:0007669"/>
    <property type="project" value="TreeGrafter"/>
</dbReference>
<dbReference type="Pfam" id="PF03159">
    <property type="entry name" value="XRN_N"/>
    <property type="match status" value="2"/>
</dbReference>
<organism evidence="3">
    <name type="scientific">viral metagenome</name>
    <dbReference type="NCBI Taxonomy" id="1070528"/>
    <lineage>
        <taxon>unclassified sequences</taxon>
        <taxon>metagenomes</taxon>
        <taxon>organismal metagenomes</taxon>
    </lineage>
</organism>
<evidence type="ECO:0000256" key="1">
    <source>
        <dbReference type="ARBA" id="ARBA00038299"/>
    </source>
</evidence>
<proteinExistence type="inferred from homology"/>